<evidence type="ECO:0000313" key="1">
    <source>
        <dbReference type="EMBL" id="RKP31311.1"/>
    </source>
</evidence>
<reference evidence="2" key="1">
    <citation type="journal article" date="2018" name="Nat. Microbiol.">
        <title>Leveraging single-cell genomics to expand the fungal tree of life.</title>
        <authorList>
            <person name="Ahrendt S.R."/>
            <person name="Quandt C.A."/>
            <person name="Ciobanu D."/>
            <person name="Clum A."/>
            <person name="Salamov A."/>
            <person name="Andreopoulos B."/>
            <person name="Cheng J.F."/>
            <person name="Woyke T."/>
            <person name="Pelin A."/>
            <person name="Henrissat B."/>
            <person name="Reynolds N.K."/>
            <person name="Benny G.L."/>
            <person name="Smith M.E."/>
            <person name="James T.Y."/>
            <person name="Grigoriev I.V."/>
        </authorList>
    </citation>
    <scope>NUCLEOTIDE SEQUENCE [LARGE SCALE GENOMIC DNA]</scope>
    <source>
        <strain evidence="2">Baker2002</strain>
    </source>
</reference>
<dbReference type="Proteomes" id="UP000268321">
    <property type="component" value="Unassembled WGS sequence"/>
</dbReference>
<protein>
    <submittedName>
        <fullName evidence="1">Uncharacterized protein</fullName>
    </submittedName>
</protein>
<dbReference type="AlphaFoldDB" id="A0A4P9ZGD8"/>
<dbReference type="EMBL" id="ML004443">
    <property type="protein sequence ID" value="RKP31311.1"/>
    <property type="molecule type" value="Genomic_DNA"/>
</dbReference>
<name>A0A4P9ZGD8_9ASCO</name>
<proteinExistence type="predicted"/>
<sequence>MKTECRGQIHSRRANNIVALNKVIRDGSWTVPPAQAVRLIASVEECLILLYNWTFTVDPNVQKVRDTLFDTVLMIMANTRGPHFLREALLYSLVDLVFMFSCCDDTESRRNFLVLNGLQHRKTAFTATVVEAQRVVLAADIVNFHVDVIHSYAAKHDPDAMRPMLRTVLACLGVFAEQEALEHFCSHTW</sequence>
<gene>
    <name evidence="1" type="ORF">METBISCDRAFT_22488</name>
</gene>
<accession>A0A4P9ZGD8</accession>
<evidence type="ECO:0000313" key="2">
    <source>
        <dbReference type="Proteomes" id="UP000268321"/>
    </source>
</evidence>
<keyword evidence="2" id="KW-1185">Reference proteome</keyword>
<organism evidence="1 2">
    <name type="scientific">Metschnikowia bicuspidata</name>
    <dbReference type="NCBI Taxonomy" id="27322"/>
    <lineage>
        <taxon>Eukaryota</taxon>
        <taxon>Fungi</taxon>
        <taxon>Dikarya</taxon>
        <taxon>Ascomycota</taxon>
        <taxon>Saccharomycotina</taxon>
        <taxon>Pichiomycetes</taxon>
        <taxon>Metschnikowiaceae</taxon>
        <taxon>Metschnikowia</taxon>
    </lineage>
</organism>
<dbReference type="OrthoDB" id="4093788at2759"/>